<keyword evidence="1" id="KW-0808">Transferase</keyword>
<dbReference type="GO" id="GO:0016301">
    <property type="term" value="F:kinase activity"/>
    <property type="evidence" value="ECO:0007669"/>
    <property type="project" value="UniProtKB-KW"/>
</dbReference>
<accession>A0A8G2BWF5</accession>
<dbReference type="SUPFAM" id="SSF52540">
    <property type="entry name" value="P-loop containing nucleoside triphosphate hydrolases"/>
    <property type="match status" value="1"/>
</dbReference>
<dbReference type="AlphaFoldDB" id="A0A8G2BWF5"/>
<name>A0A8G2BWF5_9BACT</name>
<evidence type="ECO:0000313" key="1">
    <source>
        <dbReference type="EMBL" id="SEF86971.1"/>
    </source>
</evidence>
<evidence type="ECO:0000313" key="2">
    <source>
        <dbReference type="Proteomes" id="UP000236725"/>
    </source>
</evidence>
<sequence length="197" mass="22853">MKTWSPKDIAERTIETYPFTGDWKRIFGEPDIRFSTLIQGPAKSGKSTFCAKFAQYVSQFGRILYISAEERINSKTLQQRIKLCGVTSQNVRFVHLRDLNEIERLLQKGGYRFVFIDSVQHVKMNVDQWVSLRKKFSRRKLSWHLVMQMGENITKYKHEVDVLVFVKDGIASVHGRYNRSTAVQVFASNQPDLFGGL</sequence>
<dbReference type="GO" id="GO:0009236">
    <property type="term" value="P:cobalamin biosynthetic process"/>
    <property type="evidence" value="ECO:0007669"/>
    <property type="project" value="UniProtKB-UniPathway"/>
</dbReference>
<reference evidence="1 2" key="1">
    <citation type="submission" date="2016-10" db="EMBL/GenBank/DDBJ databases">
        <authorList>
            <person name="Varghese N."/>
            <person name="Submissions S."/>
        </authorList>
    </citation>
    <scope>NUCLEOTIDE SEQUENCE [LARGE SCALE GENOMIC DNA]</scope>
    <source>
        <strain evidence="1 2">DSM 29073</strain>
    </source>
</reference>
<dbReference type="UniPathway" id="UPA00148">
    <property type="reaction ID" value="UER00236"/>
</dbReference>
<keyword evidence="2" id="KW-1185">Reference proteome</keyword>
<protein>
    <submittedName>
        <fullName evidence="1">Adenosylcobinamide kinase /adenosylcobinamide-phosphate guanylyltransferase</fullName>
    </submittedName>
</protein>
<dbReference type="GO" id="GO:0016779">
    <property type="term" value="F:nucleotidyltransferase activity"/>
    <property type="evidence" value="ECO:0007669"/>
    <property type="project" value="UniProtKB-KW"/>
</dbReference>
<gene>
    <name evidence="1" type="ORF">SAMN05444001_108141</name>
</gene>
<dbReference type="RefSeq" id="WP_099463432.1">
    <property type="nucleotide sequence ID" value="NZ_FNVS01000008.1"/>
</dbReference>
<keyword evidence="1" id="KW-0418">Kinase</keyword>
<dbReference type="InterPro" id="IPR027417">
    <property type="entry name" value="P-loop_NTPase"/>
</dbReference>
<keyword evidence="1" id="KW-0548">Nucleotidyltransferase</keyword>
<comment type="caution">
    <text evidence="1">The sequence shown here is derived from an EMBL/GenBank/DDBJ whole genome shotgun (WGS) entry which is preliminary data.</text>
</comment>
<dbReference type="EMBL" id="FNVS01000008">
    <property type="protein sequence ID" value="SEF86971.1"/>
    <property type="molecule type" value="Genomic_DNA"/>
</dbReference>
<dbReference type="Proteomes" id="UP000236725">
    <property type="component" value="Unassembled WGS sequence"/>
</dbReference>
<dbReference type="Gene3D" id="3.40.50.300">
    <property type="entry name" value="P-loop containing nucleotide triphosphate hydrolases"/>
    <property type="match status" value="1"/>
</dbReference>
<organism evidence="1 2">
    <name type="scientific">Parabacteroides chinchillae</name>
    <dbReference type="NCBI Taxonomy" id="871327"/>
    <lineage>
        <taxon>Bacteria</taxon>
        <taxon>Pseudomonadati</taxon>
        <taxon>Bacteroidota</taxon>
        <taxon>Bacteroidia</taxon>
        <taxon>Bacteroidales</taxon>
        <taxon>Tannerellaceae</taxon>
        <taxon>Parabacteroides</taxon>
    </lineage>
</organism>
<proteinExistence type="predicted"/>